<keyword evidence="3" id="KW-1185">Reference proteome</keyword>
<dbReference type="KEGG" id="ery:CP97_05435"/>
<gene>
    <name evidence="2" type="ORF">CP97_05435</name>
</gene>
<evidence type="ECO:0000313" key="3">
    <source>
        <dbReference type="Proteomes" id="UP000059113"/>
    </source>
</evidence>
<evidence type="ECO:0000256" key="1">
    <source>
        <dbReference type="SAM" id="MobiDB-lite"/>
    </source>
</evidence>
<name>A0A0H4VAW6_9SPHN</name>
<organism evidence="2 3">
    <name type="scientific">Aurantiacibacter atlanticus</name>
    <dbReference type="NCBI Taxonomy" id="1648404"/>
    <lineage>
        <taxon>Bacteria</taxon>
        <taxon>Pseudomonadati</taxon>
        <taxon>Pseudomonadota</taxon>
        <taxon>Alphaproteobacteria</taxon>
        <taxon>Sphingomonadales</taxon>
        <taxon>Erythrobacteraceae</taxon>
        <taxon>Aurantiacibacter</taxon>
    </lineage>
</organism>
<dbReference type="EMBL" id="CP011310">
    <property type="protein sequence ID" value="AKQ41590.2"/>
    <property type="molecule type" value="Genomic_DNA"/>
</dbReference>
<dbReference type="Proteomes" id="UP000059113">
    <property type="component" value="Chromosome"/>
</dbReference>
<reference evidence="2 3" key="1">
    <citation type="journal article" date="2015" name="Int. J. Syst. Evol. Microbiol.">
        <title>Erythrobacter atlanticus sp. nov., a bacterium from ocean sediment able to degrade polycyclic aromatic hydrocarbons.</title>
        <authorList>
            <person name="Zhuang L."/>
            <person name="Liu Y."/>
            <person name="Wang L."/>
            <person name="Wang W."/>
            <person name="Shao Z."/>
        </authorList>
    </citation>
    <scope>NUCLEOTIDE SEQUENCE [LARGE SCALE GENOMIC DNA]</scope>
    <source>
        <strain evidence="3">s21-N3</strain>
    </source>
</reference>
<proteinExistence type="predicted"/>
<feature type="region of interest" description="Disordered" evidence="1">
    <location>
        <begin position="16"/>
        <end position="36"/>
    </location>
</feature>
<reference evidence="3" key="2">
    <citation type="submission" date="2015-04" db="EMBL/GenBank/DDBJ databases">
        <title>The complete genome sequence of Erythrobacter sp. s21-N3.</title>
        <authorList>
            <person name="Zhuang L."/>
            <person name="Liu Y."/>
            <person name="Shao Z."/>
        </authorList>
    </citation>
    <scope>NUCLEOTIDE SEQUENCE [LARGE SCALE GENOMIC DNA]</scope>
    <source>
        <strain evidence="3">s21-N3</strain>
    </source>
</reference>
<protein>
    <submittedName>
        <fullName evidence="2">Uncharacterized protein</fullName>
    </submittedName>
</protein>
<accession>A0A0H4VAW6</accession>
<dbReference type="AlphaFoldDB" id="A0A0H4VAW6"/>
<evidence type="ECO:0000313" key="2">
    <source>
        <dbReference type="EMBL" id="AKQ41590.2"/>
    </source>
</evidence>
<sequence length="48" mass="5217">MALFLVRVTFHAPTNGLEQAGVPNQEQRQDMRAGLPYSHSIVPGGLLV</sequence>